<reference evidence="1" key="2">
    <citation type="journal article" date="2023" name="BMC Genomics">
        <title>Pest status, molecular evolution, and epigenetic factors derived from the genome assembly of Frankliniella fusca, a thysanopteran phytovirus vector.</title>
        <authorList>
            <person name="Catto M.A."/>
            <person name="Labadie P.E."/>
            <person name="Jacobson A.L."/>
            <person name="Kennedy G.G."/>
            <person name="Srinivasan R."/>
            <person name="Hunt B.G."/>
        </authorList>
    </citation>
    <scope>NUCLEOTIDE SEQUENCE</scope>
    <source>
        <strain evidence="1">PL_HMW_Pooled</strain>
    </source>
</reference>
<gene>
    <name evidence="1" type="ORF">KUF71_004084</name>
</gene>
<protein>
    <submittedName>
        <fullName evidence="1">Fe/S biogenesis protein NfuA</fullName>
    </submittedName>
</protein>
<evidence type="ECO:0000313" key="2">
    <source>
        <dbReference type="Proteomes" id="UP001219518"/>
    </source>
</evidence>
<evidence type="ECO:0000313" key="1">
    <source>
        <dbReference type="EMBL" id="KAK3910210.1"/>
    </source>
</evidence>
<sequence>MYDLQKERVAFWLSNQPCIIITCDVWTETQTTTSYLGVTTHVLSGTKMMTIFIGTTQEASGSNVYFDFGTSTLLVHFKQVPSRVKIILRSITCDRQAGGNIMLVQATKKDMVLVHGLAGCSGWSFLSSRAAQQLRGGKRPGLAHASLPV</sequence>
<dbReference type="EMBL" id="JAHWGI010000148">
    <property type="protein sequence ID" value="KAK3910210.1"/>
    <property type="molecule type" value="Genomic_DNA"/>
</dbReference>
<name>A0AAE1GVP0_9NEOP</name>
<reference evidence="1" key="1">
    <citation type="submission" date="2021-07" db="EMBL/GenBank/DDBJ databases">
        <authorList>
            <person name="Catto M.A."/>
            <person name="Jacobson A."/>
            <person name="Kennedy G."/>
            <person name="Labadie P."/>
            <person name="Hunt B.G."/>
            <person name="Srinivasan R."/>
        </authorList>
    </citation>
    <scope>NUCLEOTIDE SEQUENCE</scope>
    <source>
        <strain evidence="1">PL_HMW_Pooled</strain>
        <tissue evidence="1">Head</tissue>
    </source>
</reference>
<comment type="caution">
    <text evidence="1">The sequence shown here is derived from an EMBL/GenBank/DDBJ whole genome shotgun (WGS) entry which is preliminary data.</text>
</comment>
<dbReference type="Proteomes" id="UP001219518">
    <property type="component" value="Unassembled WGS sequence"/>
</dbReference>
<accession>A0AAE1GVP0</accession>
<keyword evidence="2" id="KW-1185">Reference proteome</keyword>
<dbReference type="AlphaFoldDB" id="A0AAE1GVP0"/>
<proteinExistence type="predicted"/>
<organism evidence="1 2">
    <name type="scientific">Frankliniella fusca</name>
    <dbReference type="NCBI Taxonomy" id="407009"/>
    <lineage>
        <taxon>Eukaryota</taxon>
        <taxon>Metazoa</taxon>
        <taxon>Ecdysozoa</taxon>
        <taxon>Arthropoda</taxon>
        <taxon>Hexapoda</taxon>
        <taxon>Insecta</taxon>
        <taxon>Pterygota</taxon>
        <taxon>Neoptera</taxon>
        <taxon>Paraneoptera</taxon>
        <taxon>Thysanoptera</taxon>
        <taxon>Terebrantia</taxon>
        <taxon>Thripoidea</taxon>
        <taxon>Thripidae</taxon>
        <taxon>Frankliniella</taxon>
    </lineage>
</organism>